<evidence type="ECO:0000256" key="11">
    <source>
        <dbReference type="ARBA" id="ARBA00049244"/>
    </source>
</evidence>
<evidence type="ECO:0000313" key="15">
    <source>
        <dbReference type="Proteomes" id="UP000077856"/>
    </source>
</evidence>
<dbReference type="InterPro" id="IPR003593">
    <property type="entry name" value="AAA+_ATPase"/>
</dbReference>
<sequence length="565" mass="63409">MSYQALYRVWRPQQFIDVVGQEHVTKTLQNALLQEKISHAYLFSGPRGTGKTSAAKILAKAVNCEKAPVTEPCNECAACRGITDGSIPDVIEIDAASNNGVEEIRDIRDKVKYAPNAVKYKVYIVDEVHMLSIGAFNALLKTLEEPPKHVIFILATTEPHKIPLTIISRCQRFDFKRITAQAITGRMKLIADETGAAYEDQALQIIARAAEGGMRDALSLLDQAISFSQDRVTVEDALSVTGAVSQGFLNKLARAVKDRDAASGLGFLEELLFQGKDPARFIEDFILYYRDMLLYKAAPRLEESLERVMLDEEFQQLAQEVEPEELYELIEVLNKAQQEMRWTNHPRIFLEVAIVKLCQLEQREKSGQSADIKPLMQKIEQLQHELAELKKNGIAVKDDGAPAVQKKPQRSSRKGFQAPVGKVNEVLKQATKNDLVAVKSRWGEMLNLLVQNQMRSQAALLNEAEPVAASETALIVKFKYEIHCQMAMDNAKFLDTLANVMFELLGKRLQLVGIPDEQWQSVREDFLRSQRDGDESGEGFGRNEEEPHVAEAVKLFGAELIEIKE</sequence>
<dbReference type="GO" id="GO:0003677">
    <property type="term" value="F:DNA binding"/>
    <property type="evidence" value="ECO:0007669"/>
    <property type="project" value="InterPro"/>
</dbReference>
<dbReference type="Proteomes" id="UP000077856">
    <property type="component" value="Chromosome"/>
</dbReference>
<dbReference type="PANTHER" id="PTHR11669">
    <property type="entry name" value="REPLICATION FACTOR C / DNA POLYMERASE III GAMMA-TAU SUBUNIT"/>
    <property type="match status" value="1"/>
</dbReference>
<evidence type="ECO:0000259" key="13">
    <source>
        <dbReference type="SMART" id="SM00382"/>
    </source>
</evidence>
<organism evidence="14 15">
    <name type="scientific">Cytobacillus oceanisediminis 2691</name>
    <dbReference type="NCBI Taxonomy" id="1196031"/>
    <lineage>
        <taxon>Bacteria</taxon>
        <taxon>Bacillati</taxon>
        <taxon>Bacillota</taxon>
        <taxon>Bacilli</taxon>
        <taxon>Bacillales</taxon>
        <taxon>Bacillaceae</taxon>
        <taxon>Cytobacillus</taxon>
    </lineage>
</organism>
<name>A0A160M5L6_9BACI</name>
<dbReference type="CDD" id="cd00009">
    <property type="entry name" value="AAA"/>
    <property type="match status" value="1"/>
</dbReference>
<dbReference type="NCBIfam" id="TIGR02397">
    <property type="entry name" value="dnaX_nterm"/>
    <property type="match status" value="1"/>
</dbReference>
<dbReference type="FunFam" id="1.20.272.10:FF:000003">
    <property type="entry name" value="DNA polymerase III subunit gamma/tau"/>
    <property type="match status" value="1"/>
</dbReference>
<evidence type="ECO:0000313" key="14">
    <source>
        <dbReference type="EMBL" id="AND37666.1"/>
    </source>
</evidence>
<dbReference type="SMART" id="SM00382">
    <property type="entry name" value="AAA"/>
    <property type="match status" value="1"/>
</dbReference>
<evidence type="ECO:0000256" key="2">
    <source>
        <dbReference type="ARBA" id="ARBA00012417"/>
    </source>
</evidence>
<dbReference type="Gene3D" id="1.20.272.10">
    <property type="match status" value="1"/>
</dbReference>
<dbReference type="RefSeq" id="WP_009336773.1">
    <property type="nucleotide sequence ID" value="NZ_CP015506.1"/>
</dbReference>
<keyword evidence="4" id="KW-0548">Nucleotidyltransferase</keyword>
<dbReference type="CDD" id="cd18137">
    <property type="entry name" value="HLD_clamp_pol_III_gamma_tau"/>
    <property type="match status" value="1"/>
</dbReference>
<evidence type="ECO:0000256" key="7">
    <source>
        <dbReference type="ARBA" id="ARBA00022741"/>
    </source>
</evidence>
<evidence type="ECO:0000256" key="8">
    <source>
        <dbReference type="ARBA" id="ARBA00022833"/>
    </source>
</evidence>
<dbReference type="Gene3D" id="3.40.50.300">
    <property type="entry name" value="P-loop containing nucleotide triphosphate hydrolases"/>
    <property type="match status" value="1"/>
</dbReference>
<dbReference type="GO" id="GO:0005524">
    <property type="term" value="F:ATP binding"/>
    <property type="evidence" value="ECO:0007669"/>
    <property type="project" value="UniProtKB-KW"/>
</dbReference>
<protein>
    <recommendedName>
        <fullName evidence="2">DNA-directed DNA polymerase</fullName>
        <ecNumber evidence="2">2.7.7.7</ecNumber>
    </recommendedName>
</protein>
<accession>A0A160M5L6</accession>
<keyword evidence="10" id="KW-0239">DNA-directed DNA polymerase</keyword>
<dbReference type="AlphaFoldDB" id="A0A160M5L6"/>
<dbReference type="eggNOG" id="COG2812">
    <property type="taxonomic scope" value="Bacteria"/>
</dbReference>
<dbReference type="Gene3D" id="1.10.8.60">
    <property type="match status" value="1"/>
</dbReference>
<gene>
    <name evidence="14" type="ORF">A361_00145</name>
</gene>
<keyword evidence="8" id="KW-0862">Zinc</keyword>
<evidence type="ECO:0000256" key="9">
    <source>
        <dbReference type="ARBA" id="ARBA00022840"/>
    </source>
</evidence>
<dbReference type="PRINTS" id="PR00300">
    <property type="entry name" value="CLPPROTEASEA"/>
</dbReference>
<keyword evidence="6" id="KW-0479">Metal-binding</keyword>
<evidence type="ECO:0000256" key="10">
    <source>
        <dbReference type="ARBA" id="ARBA00022932"/>
    </source>
</evidence>
<evidence type="ECO:0000256" key="3">
    <source>
        <dbReference type="ARBA" id="ARBA00022679"/>
    </source>
</evidence>
<dbReference type="InterPro" id="IPR050238">
    <property type="entry name" value="DNA_Rep/Repair_Clamp_Loader"/>
</dbReference>
<dbReference type="Pfam" id="PF22608">
    <property type="entry name" value="DNAX_ATPase_lid"/>
    <property type="match status" value="1"/>
</dbReference>
<proteinExistence type="inferred from homology"/>
<keyword evidence="3" id="KW-0808">Transferase</keyword>
<evidence type="ECO:0000256" key="1">
    <source>
        <dbReference type="ARBA" id="ARBA00006360"/>
    </source>
</evidence>
<comment type="similarity">
    <text evidence="1">Belongs to the DnaX/STICHEL family.</text>
</comment>
<reference evidence="14 15" key="1">
    <citation type="submission" date="2016-04" db="EMBL/GenBank/DDBJ databases">
        <title>Complete genome sequence of Bacillus oceanisediminis strain 2691.</title>
        <authorList>
            <person name="Jeong H."/>
            <person name="Kim H.J."/>
            <person name="Lee D.-W."/>
        </authorList>
    </citation>
    <scope>NUCLEOTIDE SEQUENCE [LARGE SCALE GENOMIC DNA]</scope>
    <source>
        <strain evidence="14 15">2691</strain>
    </source>
</reference>
<keyword evidence="9" id="KW-0067">ATP-binding</keyword>
<evidence type="ECO:0000256" key="4">
    <source>
        <dbReference type="ARBA" id="ARBA00022695"/>
    </source>
</evidence>
<evidence type="ECO:0000256" key="5">
    <source>
        <dbReference type="ARBA" id="ARBA00022705"/>
    </source>
</evidence>
<dbReference type="Pfam" id="PF12169">
    <property type="entry name" value="DNA_pol3_gamma3"/>
    <property type="match status" value="1"/>
</dbReference>
<dbReference type="InterPro" id="IPR027417">
    <property type="entry name" value="P-loop_NTPase"/>
</dbReference>
<keyword evidence="5" id="KW-0235">DNA replication</keyword>
<feature type="coiled-coil region" evidence="12">
    <location>
        <begin position="372"/>
        <end position="399"/>
    </location>
</feature>
<comment type="catalytic activity">
    <reaction evidence="11">
        <text>DNA(n) + a 2'-deoxyribonucleoside 5'-triphosphate = DNA(n+1) + diphosphate</text>
        <dbReference type="Rhea" id="RHEA:22508"/>
        <dbReference type="Rhea" id="RHEA-COMP:17339"/>
        <dbReference type="Rhea" id="RHEA-COMP:17340"/>
        <dbReference type="ChEBI" id="CHEBI:33019"/>
        <dbReference type="ChEBI" id="CHEBI:61560"/>
        <dbReference type="ChEBI" id="CHEBI:173112"/>
        <dbReference type="EC" id="2.7.7.7"/>
    </reaction>
</comment>
<dbReference type="EC" id="2.7.7.7" evidence="2"/>
<dbReference type="InterPro" id="IPR022754">
    <property type="entry name" value="DNA_pol_III_gamma-3"/>
</dbReference>
<dbReference type="FunFam" id="1.10.8.60:FF:000013">
    <property type="entry name" value="DNA polymerase III subunit gamma/tau"/>
    <property type="match status" value="1"/>
</dbReference>
<dbReference type="Pfam" id="PF13177">
    <property type="entry name" value="DNA_pol3_delta2"/>
    <property type="match status" value="1"/>
</dbReference>
<dbReference type="GO" id="GO:0006261">
    <property type="term" value="P:DNA-templated DNA replication"/>
    <property type="evidence" value="ECO:0007669"/>
    <property type="project" value="TreeGrafter"/>
</dbReference>
<dbReference type="EMBL" id="CP015506">
    <property type="protein sequence ID" value="AND37666.1"/>
    <property type="molecule type" value="Genomic_DNA"/>
</dbReference>
<dbReference type="InterPro" id="IPR012763">
    <property type="entry name" value="DNA_pol_III_sug/sutau_N"/>
</dbReference>
<dbReference type="NCBIfam" id="NF004046">
    <property type="entry name" value="PRK05563.1"/>
    <property type="match status" value="1"/>
</dbReference>
<dbReference type="InterPro" id="IPR045085">
    <property type="entry name" value="HLD_clamp_pol_III_gamma_tau"/>
</dbReference>
<keyword evidence="7" id="KW-0547">Nucleotide-binding</keyword>
<dbReference type="GO" id="GO:0009360">
    <property type="term" value="C:DNA polymerase III complex"/>
    <property type="evidence" value="ECO:0007669"/>
    <property type="project" value="InterPro"/>
</dbReference>
<dbReference type="GO" id="GO:0003887">
    <property type="term" value="F:DNA-directed DNA polymerase activity"/>
    <property type="evidence" value="ECO:0007669"/>
    <property type="project" value="UniProtKB-KW"/>
</dbReference>
<dbReference type="STRING" id="1196031.A361_00145"/>
<feature type="domain" description="AAA+ ATPase" evidence="13">
    <location>
        <begin position="37"/>
        <end position="179"/>
    </location>
</feature>
<dbReference type="GO" id="GO:0046872">
    <property type="term" value="F:metal ion binding"/>
    <property type="evidence" value="ECO:0007669"/>
    <property type="project" value="UniProtKB-KW"/>
</dbReference>
<evidence type="ECO:0000256" key="6">
    <source>
        <dbReference type="ARBA" id="ARBA00022723"/>
    </source>
</evidence>
<dbReference type="KEGG" id="bon:A361_00145"/>
<dbReference type="InterPro" id="IPR001270">
    <property type="entry name" value="ClpA/B"/>
</dbReference>
<evidence type="ECO:0000256" key="12">
    <source>
        <dbReference type="SAM" id="Coils"/>
    </source>
</evidence>
<dbReference type="InterPro" id="IPR008921">
    <property type="entry name" value="DNA_pol3_clamp-load_cplx_C"/>
</dbReference>
<dbReference type="SUPFAM" id="SSF48019">
    <property type="entry name" value="post-AAA+ oligomerization domain-like"/>
    <property type="match status" value="1"/>
</dbReference>
<dbReference type="FunFam" id="3.40.50.300:FF:000014">
    <property type="entry name" value="DNA polymerase III subunit gamma/tau"/>
    <property type="match status" value="1"/>
</dbReference>
<dbReference type="SUPFAM" id="SSF52540">
    <property type="entry name" value="P-loop containing nucleoside triphosphate hydrolases"/>
    <property type="match status" value="1"/>
</dbReference>
<dbReference type="PANTHER" id="PTHR11669:SF0">
    <property type="entry name" value="PROTEIN STICHEL-LIKE 2"/>
    <property type="match status" value="1"/>
</dbReference>
<keyword evidence="12" id="KW-0175">Coiled coil</keyword>